<proteinExistence type="predicted"/>
<gene>
    <name evidence="1" type="ORF">METZ01_LOCUS431247</name>
</gene>
<name>A0A382Y573_9ZZZZ</name>
<dbReference type="EMBL" id="UINC01173019">
    <property type="protein sequence ID" value="SVD78393.1"/>
    <property type="molecule type" value="Genomic_DNA"/>
</dbReference>
<reference evidence="1" key="1">
    <citation type="submission" date="2018-05" db="EMBL/GenBank/DDBJ databases">
        <authorList>
            <person name="Lanie J.A."/>
            <person name="Ng W.-L."/>
            <person name="Kazmierczak K.M."/>
            <person name="Andrzejewski T.M."/>
            <person name="Davidsen T.M."/>
            <person name="Wayne K.J."/>
            <person name="Tettelin H."/>
            <person name="Glass J.I."/>
            <person name="Rusch D."/>
            <person name="Podicherti R."/>
            <person name="Tsui H.-C.T."/>
            <person name="Winkler M.E."/>
        </authorList>
    </citation>
    <scope>NUCLEOTIDE SEQUENCE</scope>
</reference>
<organism evidence="1">
    <name type="scientific">marine metagenome</name>
    <dbReference type="NCBI Taxonomy" id="408172"/>
    <lineage>
        <taxon>unclassified sequences</taxon>
        <taxon>metagenomes</taxon>
        <taxon>ecological metagenomes</taxon>
    </lineage>
</organism>
<protein>
    <submittedName>
        <fullName evidence="1">Uncharacterized protein</fullName>
    </submittedName>
</protein>
<accession>A0A382Y573</accession>
<feature type="non-terminal residue" evidence="1">
    <location>
        <position position="111"/>
    </location>
</feature>
<dbReference type="AlphaFoldDB" id="A0A382Y573"/>
<sequence length="111" mass="11912">MLDASTFPPARRVRHRFLRPVVVGLVIGLVALTGTDADDEMVVVRSGDLPKVDNVSAGALAQRAVLRAFLEQHPNYSIQPFAMPKIEGHAMDTGPLMGIASGNPPHAIYVN</sequence>
<evidence type="ECO:0000313" key="1">
    <source>
        <dbReference type="EMBL" id="SVD78393.1"/>
    </source>
</evidence>